<sequence length="742" mass="79825">MLRLVLPSSAGHLGKVICSSSANGRRAFSSSSARQGDITLTVDGKEVTVPQGSALIQACEAAGATIPRFCYHDRLAIAGNCRMCLVEVERSPKPVASCAMPAMPGSKVFTNTPLVHEAREGVMEFLLANHPLDCPICDQGGECDLQDQSMRYGSDRTRFHEITGKRAVENKDLGPLVKTSMNRCIQCTRCVRFANEVAGVEELGTTGRGNDLQIGMYVEKTMDSELSGNVIDLCPVGALTSKPYAFHARPWELKNTESIDVMDAVGSNIRVDSRGVQVMRIQPRTNDDVNEEWISDKTRYAYDGLRFQRLTVPLIKQGDRFIPSSWEDAMAAIANGLVSSGAKGDEIQAVAGHLADTESLVALKDLVNRLGSDNLAVDQVGGHAQPAHGVDVRSNYLFNSTIPGVEDADVILLVGTNPRHEAAVLNSRIRKSWLHTGLEVGYIGERADTTYGYDYLGPDAKALADFIAGKGTFAAKFKAANRPLIIIGSALAEQVDGPAAYNALAKFAETNKGKLVTPQWNGLSVLQRIASRPAAHDIGFVPSKKASSTKPKFIYLLNADEVNPTSIPKDSFVVYQGHHGDLGAQLADVCLPGAAYTEKSATWVNTEGRSQLGRAAVSPPGASREDWKIIRALSEVLGSPLPYDDVLSLRDRLWEISPTLVRYDTTEPTSVDVALAGLKTLAAKTAGAKVTGTVFQKPITNFYQTDPISRASITMAQCTRAFVMGENYGFGGIGNATEAAYA</sequence>
<evidence type="ECO:0000256" key="9">
    <source>
        <dbReference type="ARBA" id="ARBA00034078"/>
    </source>
</evidence>
<dbReference type="SMART" id="SM00929">
    <property type="entry name" value="NADH-G_4Fe-4S_3"/>
    <property type="match status" value="1"/>
</dbReference>
<evidence type="ECO:0000256" key="7">
    <source>
        <dbReference type="ARBA" id="ARBA00023014"/>
    </source>
</evidence>
<dbReference type="SUPFAM" id="SSF53706">
    <property type="entry name" value="Formate dehydrogenase/DMSO reductase, domains 1-3"/>
    <property type="match status" value="1"/>
</dbReference>
<dbReference type="CDD" id="cd02773">
    <property type="entry name" value="MopB_Res-Cmplx1_Nad11"/>
    <property type="match status" value="1"/>
</dbReference>
<dbReference type="PROSITE" id="PS00641">
    <property type="entry name" value="COMPLEX1_75K_1"/>
    <property type="match status" value="1"/>
</dbReference>
<dbReference type="EMBL" id="KN832993">
    <property type="protein sequence ID" value="KIM82658.1"/>
    <property type="molecule type" value="Genomic_DNA"/>
</dbReference>
<evidence type="ECO:0000256" key="10">
    <source>
        <dbReference type="ARBA" id="ARBA00070722"/>
    </source>
</evidence>
<dbReference type="Pfam" id="PF22117">
    <property type="entry name" value="Fer4_Nqo3"/>
    <property type="match status" value="1"/>
</dbReference>
<dbReference type="PROSITE" id="PS00642">
    <property type="entry name" value="COMPLEX1_75K_2"/>
    <property type="match status" value="1"/>
</dbReference>
<dbReference type="FunFam" id="3.10.20.740:FF:000001">
    <property type="entry name" value="NADH-quinone oxidoreductase subunit G"/>
    <property type="match status" value="1"/>
</dbReference>
<keyword evidence="8" id="KW-0520">NAD</keyword>
<dbReference type="FunFam" id="3.30.200.210:FF:000002">
    <property type="entry name" value="NADH-ubiquinone oxidoreductase 75 kDa subunit"/>
    <property type="match status" value="1"/>
</dbReference>
<evidence type="ECO:0000256" key="4">
    <source>
        <dbReference type="ARBA" id="ARBA00022723"/>
    </source>
</evidence>
<comment type="similarity">
    <text evidence="2 11">Belongs to the complex I 75 kDa subunit family.</text>
</comment>
<evidence type="ECO:0000256" key="11">
    <source>
        <dbReference type="RuleBase" id="RU004523"/>
    </source>
</evidence>
<feature type="domain" description="4Fe-4S Mo/W bis-MGD-type" evidence="13">
    <location>
        <begin position="253"/>
        <end position="309"/>
    </location>
</feature>
<dbReference type="GO" id="GO:0046872">
    <property type="term" value="F:metal ion binding"/>
    <property type="evidence" value="ECO:0007669"/>
    <property type="project" value="UniProtKB-KW"/>
</dbReference>
<dbReference type="InterPro" id="IPR050123">
    <property type="entry name" value="Prok_molybdopt-oxidoreductase"/>
</dbReference>
<protein>
    <recommendedName>
        <fullName evidence="10">NADH-ubiquinone oxidoreductase 78 kDa subunit, mitochondrial</fullName>
    </recommendedName>
</protein>
<keyword evidence="3" id="KW-0004">4Fe-4S</keyword>
<feature type="domain" description="4Fe-4S His(Cys)3-ligated-type" evidence="14">
    <location>
        <begin position="114"/>
        <end position="153"/>
    </location>
</feature>
<dbReference type="Pfam" id="PF00384">
    <property type="entry name" value="Molybdopterin"/>
    <property type="match status" value="1"/>
</dbReference>
<dbReference type="Gene3D" id="3.10.20.740">
    <property type="match status" value="1"/>
</dbReference>
<dbReference type="InterPro" id="IPR006656">
    <property type="entry name" value="Mopterin_OxRdtase"/>
</dbReference>
<dbReference type="NCBIfam" id="TIGR01973">
    <property type="entry name" value="NuoG"/>
    <property type="match status" value="1"/>
</dbReference>
<dbReference type="InterPro" id="IPR001041">
    <property type="entry name" value="2Fe-2S_ferredoxin-type"/>
</dbReference>
<evidence type="ECO:0000256" key="5">
    <source>
        <dbReference type="ARBA" id="ARBA00022967"/>
    </source>
</evidence>
<dbReference type="Gene3D" id="3.40.50.740">
    <property type="match status" value="1"/>
</dbReference>
<evidence type="ECO:0000313" key="15">
    <source>
        <dbReference type="EMBL" id="KIM82658.1"/>
    </source>
</evidence>
<dbReference type="PROSITE" id="PS51085">
    <property type="entry name" value="2FE2S_FER_2"/>
    <property type="match status" value="1"/>
</dbReference>
<dbReference type="GO" id="GO:0042773">
    <property type="term" value="P:ATP synthesis coupled electron transport"/>
    <property type="evidence" value="ECO:0007669"/>
    <property type="project" value="InterPro"/>
</dbReference>
<dbReference type="Pfam" id="PF13510">
    <property type="entry name" value="Fer2_4"/>
    <property type="match status" value="1"/>
</dbReference>
<proteinExistence type="inferred from homology"/>
<evidence type="ECO:0000259" key="12">
    <source>
        <dbReference type="PROSITE" id="PS51085"/>
    </source>
</evidence>
<reference evidence="16" key="2">
    <citation type="submission" date="2015-01" db="EMBL/GenBank/DDBJ databases">
        <title>Evolutionary Origins and Diversification of the Mycorrhizal Mutualists.</title>
        <authorList>
            <consortium name="DOE Joint Genome Institute"/>
            <consortium name="Mycorrhizal Genomics Consortium"/>
            <person name="Kohler A."/>
            <person name="Kuo A."/>
            <person name="Nagy L.G."/>
            <person name="Floudas D."/>
            <person name="Copeland A."/>
            <person name="Barry K.W."/>
            <person name="Cichocki N."/>
            <person name="Veneault-Fourrey C."/>
            <person name="LaButti K."/>
            <person name="Lindquist E.A."/>
            <person name="Lipzen A."/>
            <person name="Lundell T."/>
            <person name="Morin E."/>
            <person name="Murat C."/>
            <person name="Riley R."/>
            <person name="Ohm R."/>
            <person name="Sun H."/>
            <person name="Tunlid A."/>
            <person name="Henrissat B."/>
            <person name="Grigoriev I.V."/>
            <person name="Hibbett D.S."/>
            <person name="Martin F."/>
        </authorList>
    </citation>
    <scope>NUCLEOTIDE SEQUENCE [LARGE SCALE GENOMIC DNA]</scope>
    <source>
        <strain evidence="16">F 1598</strain>
    </source>
</reference>
<dbReference type="InterPro" id="IPR036010">
    <property type="entry name" value="2Fe-2S_ferredoxin-like_sf"/>
</dbReference>
<dbReference type="InterPro" id="IPR000283">
    <property type="entry name" value="NADH_UbQ_OxRdtase_75kDa_su_CS"/>
</dbReference>
<dbReference type="Pfam" id="PF10588">
    <property type="entry name" value="NADH-G_4Fe-4S_3"/>
    <property type="match status" value="1"/>
</dbReference>
<dbReference type="GO" id="GO:0051539">
    <property type="term" value="F:4 iron, 4 sulfur cluster binding"/>
    <property type="evidence" value="ECO:0007669"/>
    <property type="project" value="UniProtKB-KW"/>
</dbReference>
<feature type="domain" description="2Fe-2S ferredoxin-type" evidence="12">
    <location>
        <begin position="36"/>
        <end position="114"/>
    </location>
</feature>
<dbReference type="InterPro" id="IPR019574">
    <property type="entry name" value="NADH_UbQ_OxRdtase_Gsu_4Fe4S-bd"/>
</dbReference>
<evidence type="ECO:0000256" key="1">
    <source>
        <dbReference type="ARBA" id="ARBA00001966"/>
    </source>
</evidence>
<keyword evidence="5" id="KW-1278">Translocase</keyword>
<dbReference type="OrthoDB" id="10249365at2759"/>
<dbReference type="PROSITE" id="PS51839">
    <property type="entry name" value="4FE4S_HC3"/>
    <property type="match status" value="1"/>
</dbReference>
<keyword evidence="4" id="KW-0479">Metal-binding</keyword>
<accession>A0A0C3B8Q8</accession>
<evidence type="ECO:0000256" key="2">
    <source>
        <dbReference type="ARBA" id="ARBA00005404"/>
    </source>
</evidence>
<dbReference type="GO" id="GO:0016020">
    <property type="term" value="C:membrane"/>
    <property type="evidence" value="ECO:0007669"/>
    <property type="project" value="InterPro"/>
</dbReference>
<dbReference type="SUPFAM" id="SSF54862">
    <property type="entry name" value="4Fe-4S ferredoxins"/>
    <property type="match status" value="1"/>
</dbReference>
<comment type="cofactor">
    <cofactor evidence="9">
        <name>[2Fe-2S] cluster</name>
        <dbReference type="ChEBI" id="CHEBI:190135"/>
    </cofactor>
</comment>
<dbReference type="AlphaFoldDB" id="A0A0C3B8Q8"/>
<keyword evidence="6" id="KW-0408">Iron</keyword>
<dbReference type="Proteomes" id="UP000054166">
    <property type="component" value="Unassembled WGS sequence"/>
</dbReference>
<dbReference type="PANTHER" id="PTHR43105">
    <property type="entry name" value="RESPIRATORY NITRATE REDUCTASE"/>
    <property type="match status" value="1"/>
</dbReference>
<dbReference type="Pfam" id="PF22151">
    <property type="entry name" value="Fer4_NDSU1"/>
    <property type="match status" value="1"/>
</dbReference>
<dbReference type="PROSITE" id="PS51669">
    <property type="entry name" value="4FE4S_MOW_BIS_MGD"/>
    <property type="match status" value="1"/>
</dbReference>
<dbReference type="InterPro" id="IPR015405">
    <property type="entry name" value="NDUFS1-like_C"/>
</dbReference>
<dbReference type="GO" id="GO:0008137">
    <property type="term" value="F:NADH dehydrogenase (ubiquinone) activity"/>
    <property type="evidence" value="ECO:0007669"/>
    <property type="project" value="InterPro"/>
</dbReference>
<reference evidence="15 16" key="1">
    <citation type="submission" date="2014-04" db="EMBL/GenBank/DDBJ databases">
        <authorList>
            <consortium name="DOE Joint Genome Institute"/>
            <person name="Kuo A."/>
            <person name="Tarkka M."/>
            <person name="Buscot F."/>
            <person name="Kohler A."/>
            <person name="Nagy L.G."/>
            <person name="Floudas D."/>
            <person name="Copeland A."/>
            <person name="Barry K.W."/>
            <person name="Cichocki N."/>
            <person name="Veneault-Fourrey C."/>
            <person name="LaButti K."/>
            <person name="Lindquist E.A."/>
            <person name="Lipzen A."/>
            <person name="Lundell T."/>
            <person name="Morin E."/>
            <person name="Murat C."/>
            <person name="Sun H."/>
            <person name="Tunlid A."/>
            <person name="Henrissat B."/>
            <person name="Grigoriev I.V."/>
            <person name="Hibbett D.S."/>
            <person name="Martin F."/>
            <person name="Nordberg H.P."/>
            <person name="Cantor M.N."/>
            <person name="Hua S.X."/>
        </authorList>
    </citation>
    <scope>NUCLEOTIDE SEQUENCE [LARGE SCALE GENOMIC DNA]</scope>
    <source>
        <strain evidence="15 16">F 1598</strain>
    </source>
</reference>
<dbReference type="Pfam" id="PF09326">
    <property type="entry name" value="NADH_dhqG_C"/>
    <property type="match status" value="1"/>
</dbReference>
<dbReference type="FunFam" id="3.30.70.20:FF:000002">
    <property type="entry name" value="NADH-ubiquinone oxidoreductase 75 kDa subunit"/>
    <property type="match status" value="1"/>
</dbReference>
<dbReference type="InterPro" id="IPR010228">
    <property type="entry name" value="NADH_UbQ_OxRdtase_Gsu"/>
</dbReference>
<dbReference type="InParanoid" id="A0A0C3B8Q8"/>
<evidence type="ECO:0000313" key="16">
    <source>
        <dbReference type="Proteomes" id="UP000054166"/>
    </source>
</evidence>
<dbReference type="InterPro" id="IPR054351">
    <property type="entry name" value="NADH_UbQ_OxRdtase_ferredoxin"/>
</dbReference>
<evidence type="ECO:0000259" key="14">
    <source>
        <dbReference type="PROSITE" id="PS51839"/>
    </source>
</evidence>
<dbReference type="InterPro" id="IPR006963">
    <property type="entry name" value="Mopterin_OxRdtase_4Fe-4S_dom"/>
</dbReference>
<keyword evidence="16" id="KW-1185">Reference proteome</keyword>
<dbReference type="GO" id="GO:0016651">
    <property type="term" value="F:oxidoreductase activity, acting on NAD(P)H"/>
    <property type="evidence" value="ECO:0007669"/>
    <property type="project" value="InterPro"/>
</dbReference>
<dbReference type="PROSITE" id="PS00643">
    <property type="entry name" value="COMPLEX1_75K_3"/>
    <property type="match status" value="1"/>
</dbReference>
<gene>
    <name evidence="15" type="ORF">PILCRDRAFT_819960</name>
</gene>
<dbReference type="Gene3D" id="3.30.200.210">
    <property type="match status" value="1"/>
</dbReference>
<dbReference type="PANTHER" id="PTHR43105:SF13">
    <property type="entry name" value="NADH-UBIQUINONE OXIDOREDUCTASE 75 KDA SUBUNIT, MITOCHONDRIAL"/>
    <property type="match status" value="1"/>
</dbReference>
<comment type="cofactor">
    <cofactor evidence="1">
        <name>[4Fe-4S] cluster</name>
        <dbReference type="ChEBI" id="CHEBI:49883"/>
    </cofactor>
</comment>
<dbReference type="FunFam" id="3.40.50.740:FF:000016">
    <property type="entry name" value="NADH dehydrogenase (Quinone), G subunit"/>
    <property type="match status" value="1"/>
</dbReference>
<evidence type="ECO:0000256" key="6">
    <source>
        <dbReference type="ARBA" id="ARBA00023004"/>
    </source>
</evidence>
<dbReference type="Gene3D" id="3.30.70.20">
    <property type="match status" value="1"/>
</dbReference>
<keyword evidence="7" id="KW-0411">Iron-sulfur</keyword>
<name>A0A0C3B8Q8_PILCF</name>
<dbReference type="SUPFAM" id="SSF54292">
    <property type="entry name" value="2Fe-2S ferredoxin-like"/>
    <property type="match status" value="1"/>
</dbReference>
<dbReference type="CDD" id="cd00207">
    <property type="entry name" value="fer2"/>
    <property type="match status" value="1"/>
</dbReference>
<dbReference type="HOGENOM" id="CLU_000422_11_6_1"/>
<organism evidence="15 16">
    <name type="scientific">Piloderma croceum (strain F 1598)</name>
    <dbReference type="NCBI Taxonomy" id="765440"/>
    <lineage>
        <taxon>Eukaryota</taxon>
        <taxon>Fungi</taxon>
        <taxon>Dikarya</taxon>
        <taxon>Basidiomycota</taxon>
        <taxon>Agaricomycotina</taxon>
        <taxon>Agaricomycetes</taxon>
        <taxon>Agaricomycetidae</taxon>
        <taxon>Atheliales</taxon>
        <taxon>Atheliaceae</taxon>
        <taxon>Piloderma</taxon>
    </lineage>
</organism>
<evidence type="ECO:0000256" key="3">
    <source>
        <dbReference type="ARBA" id="ARBA00022485"/>
    </source>
</evidence>
<dbReference type="STRING" id="765440.A0A0C3B8Q8"/>
<evidence type="ECO:0000259" key="13">
    <source>
        <dbReference type="PROSITE" id="PS51669"/>
    </source>
</evidence>
<evidence type="ECO:0000256" key="8">
    <source>
        <dbReference type="ARBA" id="ARBA00023027"/>
    </source>
</evidence>